<protein>
    <submittedName>
        <fullName evidence="2">Uncharacterized protein</fullName>
    </submittedName>
</protein>
<evidence type="ECO:0000256" key="1">
    <source>
        <dbReference type="SAM" id="Phobius"/>
    </source>
</evidence>
<dbReference type="RefSeq" id="WP_053481405.1">
    <property type="nucleotide sequence ID" value="NZ_RBOV01000166.1"/>
</dbReference>
<gene>
    <name evidence="2" type="ORF">ALQ65_00599</name>
</gene>
<proteinExistence type="predicted"/>
<name>A0A3M3JPV3_9PSED</name>
<feature type="transmembrane region" description="Helical" evidence="1">
    <location>
        <begin position="67"/>
        <end position="85"/>
    </location>
</feature>
<comment type="caution">
    <text evidence="2">The sequence shown here is derived from an EMBL/GenBank/DDBJ whole genome shotgun (WGS) entry which is preliminary data.</text>
</comment>
<dbReference type="AlphaFoldDB" id="A0A3M3JPV3"/>
<feature type="transmembrane region" description="Helical" evidence="1">
    <location>
        <begin position="41"/>
        <end position="61"/>
    </location>
</feature>
<keyword evidence="1" id="KW-0812">Transmembrane</keyword>
<dbReference type="EMBL" id="RBOV01000166">
    <property type="protein sequence ID" value="RMN11915.1"/>
    <property type="molecule type" value="Genomic_DNA"/>
</dbReference>
<dbReference type="Proteomes" id="UP000271468">
    <property type="component" value="Unassembled WGS sequence"/>
</dbReference>
<accession>A0A3M3JPV3</accession>
<sequence length="136" mass="14895">MNTIKGYFVTGAAMLLAWGLVILIGKGLIAFDIMESRNSGWYTLGSIIFLCVVLPVLYKGITDVEYFSSGMMILTMFVGGLWLFYGHGMWFTIGWIAFSLTLESTGCFKALHSGFGNVLGHAYVAVAGKPAKKKYL</sequence>
<keyword evidence="1" id="KW-0472">Membrane</keyword>
<reference evidence="2 3" key="1">
    <citation type="submission" date="2018-08" db="EMBL/GenBank/DDBJ databases">
        <title>Recombination of ecologically and evolutionarily significant loci maintains genetic cohesion in the Pseudomonas syringae species complex.</title>
        <authorList>
            <person name="Dillon M."/>
            <person name="Thakur S."/>
            <person name="Almeida R.N.D."/>
            <person name="Weir B.S."/>
            <person name="Guttman D.S."/>
        </authorList>
    </citation>
    <scope>NUCLEOTIDE SEQUENCE [LARGE SCALE GENOMIC DNA]</scope>
    <source>
        <strain evidence="2 3">ICMP 12341</strain>
    </source>
</reference>
<evidence type="ECO:0000313" key="3">
    <source>
        <dbReference type="Proteomes" id="UP000271468"/>
    </source>
</evidence>
<feature type="transmembrane region" description="Helical" evidence="1">
    <location>
        <begin position="6"/>
        <end position="29"/>
    </location>
</feature>
<organism evidence="2 3">
    <name type="scientific">Pseudomonas syringae pv. coriandricola</name>
    <dbReference type="NCBI Taxonomy" id="264453"/>
    <lineage>
        <taxon>Bacteria</taxon>
        <taxon>Pseudomonadati</taxon>
        <taxon>Pseudomonadota</taxon>
        <taxon>Gammaproteobacteria</taxon>
        <taxon>Pseudomonadales</taxon>
        <taxon>Pseudomonadaceae</taxon>
        <taxon>Pseudomonas</taxon>
    </lineage>
</organism>
<keyword evidence="1" id="KW-1133">Transmembrane helix</keyword>
<evidence type="ECO:0000313" key="2">
    <source>
        <dbReference type="EMBL" id="RMN11915.1"/>
    </source>
</evidence>